<accession>A0A2Z5G899</accession>
<proteinExistence type="predicted"/>
<feature type="transmembrane region" description="Helical" evidence="2">
    <location>
        <begin position="35"/>
        <end position="57"/>
    </location>
</feature>
<organism evidence="3 4">
    <name type="scientific">Acidisarcina polymorpha</name>
    <dbReference type="NCBI Taxonomy" id="2211140"/>
    <lineage>
        <taxon>Bacteria</taxon>
        <taxon>Pseudomonadati</taxon>
        <taxon>Acidobacteriota</taxon>
        <taxon>Terriglobia</taxon>
        <taxon>Terriglobales</taxon>
        <taxon>Acidobacteriaceae</taxon>
        <taxon>Acidisarcina</taxon>
    </lineage>
</organism>
<feature type="region of interest" description="Disordered" evidence="1">
    <location>
        <begin position="1"/>
        <end position="28"/>
    </location>
</feature>
<sequence length="101" mass="10979">MPIKPPVNARREADALAQKPARLTPTSADDGTHQLLKWGGSTLAVGILCALLTRTVFGGIGPQGPHTNSGWMALIVTMMCLPFGFLLFLLGALKWLRNRRR</sequence>
<keyword evidence="2" id="KW-1133">Transmembrane helix</keyword>
<gene>
    <name evidence="3" type="ORF">ACPOL_5955</name>
</gene>
<dbReference type="AlphaFoldDB" id="A0A2Z5G899"/>
<dbReference type="KEGG" id="abas:ACPOL_5955"/>
<evidence type="ECO:0000313" key="4">
    <source>
        <dbReference type="Proteomes" id="UP000253606"/>
    </source>
</evidence>
<keyword evidence="4" id="KW-1185">Reference proteome</keyword>
<evidence type="ECO:0000256" key="1">
    <source>
        <dbReference type="SAM" id="MobiDB-lite"/>
    </source>
</evidence>
<keyword evidence="2" id="KW-0812">Transmembrane</keyword>
<evidence type="ECO:0000313" key="3">
    <source>
        <dbReference type="EMBL" id="AXC15199.1"/>
    </source>
</evidence>
<keyword evidence="2" id="KW-0472">Membrane</keyword>
<reference evidence="3 4" key="1">
    <citation type="journal article" date="2018" name="Front. Microbiol.">
        <title>Hydrolytic Capabilities as a Key to Environmental Success: Chitinolytic and Cellulolytic Acidobacteria From Acidic Sub-arctic Soils and Boreal Peatlands.</title>
        <authorList>
            <person name="Belova S.E."/>
            <person name="Ravin N.V."/>
            <person name="Pankratov T.A."/>
            <person name="Rakitin A.L."/>
            <person name="Ivanova A.A."/>
            <person name="Beletsky A.V."/>
            <person name="Mardanov A.V."/>
            <person name="Sinninghe Damste J.S."/>
            <person name="Dedysh S.N."/>
        </authorList>
    </citation>
    <scope>NUCLEOTIDE SEQUENCE [LARGE SCALE GENOMIC DNA]</scope>
    <source>
        <strain evidence="3 4">SBC82</strain>
    </source>
</reference>
<evidence type="ECO:0000256" key="2">
    <source>
        <dbReference type="SAM" id="Phobius"/>
    </source>
</evidence>
<protein>
    <submittedName>
        <fullName evidence="3">Uncharacterized protein</fullName>
    </submittedName>
</protein>
<name>A0A2Z5G899_9BACT</name>
<dbReference type="EMBL" id="CP030840">
    <property type="protein sequence ID" value="AXC15199.1"/>
    <property type="molecule type" value="Genomic_DNA"/>
</dbReference>
<dbReference type="Proteomes" id="UP000253606">
    <property type="component" value="Chromosome"/>
</dbReference>
<feature type="transmembrane region" description="Helical" evidence="2">
    <location>
        <begin position="69"/>
        <end position="93"/>
    </location>
</feature>